<proteinExistence type="predicted"/>
<sequence length="78" mass="8345">MTPVLIKKAFNTPPALNATLIRRQRKAAASVVRRPQPPTPSPGTPPQHNSIPNAVVARSTTQLLKVKTPSPGTPPQHN</sequence>
<evidence type="ECO:0000313" key="3">
    <source>
        <dbReference type="Proteomes" id="UP001180020"/>
    </source>
</evidence>
<gene>
    <name evidence="2" type="ORF">QJS10_CPB22g01225</name>
</gene>
<reference evidence="2" key="1">
    <citation type="journal article" date="2023" name="Nat. Commun.">
        <title>Diploid and tetraploid genomes of Acorus and the evolution of monocots.</title>
        <authorList>
            <person name="Ma L."/>
            <person name="Liu K.W."/>
            <person name="Li Z."/>
            <person name="Hsiao Y.Y."/>
            <person name="Qi Y."/>
            <person name="Fu T."/>
            <person name="Tang G.D."/>
            <person name="Zhang D."/>
            <person name="Sun W.H."/>
            <person name="Liu D.K."/>
            <person name="Li Y."/>
            <person name="Chen G.Z."/>
            <person name="Liu X.D."/>
            <person name="Liao X.Y."/>
            <person name="Jiang Y.T."/>
            <person name="Yu X."/>
            <person name="Hao Y."/>
            <person name="Huang J."/>
            <person name="Zhao X.W."/>
            <person name="Ke S."/>
            <person name="Chen Y.Y."/>
            <person name="Wu W.L."/>
            <person name="Hsu J.L."/>
            <person name="Lin Y.F."/>
            <person name="Huang M.D."/>
            <person name="Li C.Y."/>
            <person name="Huang L."/>
            <person name="Wang Z.W."/>
            <person name="Zhao X."/>
            <person name="Zhong W.Y."/>
            <person name="Peng D.H."/>
            <person name="Ahmad S."/>
            <person name="Lan S."/>
            <person name="Zhang J.S."/>
            <person name="Tsai W.C."/>
            <person name="Van de Peer Y."/>
            <person name="Liu Z.J."/>
        </authorList>
    </citation>
    <scope>NUCLEOTIDE SEQUENCE</scope>
    <source>
        <strain evidence="2">CP</strain>
    </source>
</reference>
<comment type="caution">
    <text evidence="2">The sequence shown here is derived from an EMBL/GenBank/DDBJ whole genome shotgun (WGS) entry which is preliminary data.</text>
</comment>
<dbReference type="Proteomes" id="UP001180020">
    <property type="component" value="Unassembled WGS sequence"/>
</dbReference>
<keyword evidence="3" id="KW-1185">Reference proteome</keyword>
<name>A0AAV9BZR2_ACOCL</name>
<dbReference type="AlphaFoldDB" id="A0AAV9BZR2"/>
<accession>A0AAV9BZR2</accession>
<organism evidence="2 3">
    <name type="scientific">Acorus calamus</name>
    <name type="common">Sweet flag</name>
    <dbReference type="NCBI Taxonomy" id="4465"/>
    <lineage>
        <taxon>Eukaryota</taxon>
        <taxon>Viridiplantae</taxon>
        <taxon>Streptophyta</taxon>
        <taxon>Embryophyta</taxon>
        <taxon>Tracheophyta</taxon>
        <taxon>Spermatophyta</taxon>
        <taxon>Magnoliopsida</taxon>
        <taxon>Liliopsida</taxon>
        <taxon>Acoraceae</taxon>
        <taxon>Acorus</taxon>
    </lineage>
</organism>
<evidence type="ECO:0000313" key="2">
    <source>
        <dbReference type="EMBL" id="KAK1281539.1"/>
    </source>
</evidence>
<feature type="region of interest" description="Disordered" evidence="1">
    <location>
        <begin position="24"/>
        <end position="52"/>
    </location>
</feature>
<feature type="compositionally biased region" description="Pro residues" evidence="1">
    <location>
        <begin position="35"/>
        <end position="45"/>
    </location>
</feature>
<dbReference type="EMBL" id="JAUJYO010000022">
    <property type="protein sequence ID" value="KAK1281539.1"/>
    <property type="molecule type" value="Genomic_DNA"/>
</dbReference>
<reference evidence="2" key="2">
    <citation type="submission" date="2023-06" db="EMBL/GenBank/DDBJ databases">
        <authorList>
            <person name="Ma L."/>
            <person name="Liu K.-W."/>
            <person name="Li Z."/>
            <person name="Hsiao Y.-Y."/>
            <person name="Qi Y."/>
            <person name="Fu T."/>
            <person name="Tang G."/>
            <person name="Zhang D."/>
            <person name="Sun W.-H."/>
            <person name="Liu D.-K."/>
            <person name="Li Y."/>
            <person name="Chen G.-Z."/>
            <person name="Liu X.-D."/>
            <person name="Liao X.-Y."/>
            <person name="Jiang Y.-T."/>
            <person name="Yu X."/>
            <person name="Hao Y."/>
            <person name="Huang J."/>
            <person name="Zhao X.-W."/>
            <person name="Ke S."/>
            <person name="Chen Y.-Y."/>
            <person name="Wu W.-L."/>
            <person name="Hsu J.-L."/>
            <person name="Lin Y.-F."/>
            <person name="Huang M.-D."/>
            <person name="Li C.-Y."/>
            <person name="Huang L."/>
            <person name="Wang Z.-W."/>
            <person name="Zhao X."/>
            <person name="Zhong W.-Y."/>
            <person name="Peng D.-H."/>
            <person name="Ahmad S."/>
            <person name="Lan S."/>
            <person name="Zhang J.-S."/>
            <person name="Tsai W.-C."/>
            <person name="Van De Peer Y."/>
            <person name="Liu Z.-J."/>
        </authorList>
    </citation>
    <scope>NUCLEOTIDE SEQUENCE</scope>
    <source>
        <strain evidence="2">CP</strain>
        <tissue evidence="2">Leaves</tissue>
    </source>
</reference>
<evidence type="ECO:0000256" key="1">
    <source>
        <dbReference type="SAM" id="MobiDB-lite"/>
    </source>
</evidence>
<protein>
    <submittedName>
        <fullName evidence="2">Uncharacterized protein</fullName>
    </submittedName>
</protein>